<dbReference type="Gene3D" id="3.40.50.200">
    <property type="entry name" value="Peptidase S8/S53 domain"/>
    <property type="match status" value="2"/>
</dbReference>
<dbReference type="PANTHER" id="PTHR10795">
    <property type="entry name" value="PROPROTEIN CONVERTASE SUBTILISIN/KEXIN"/>
    <property type="match status" value="1"/>
</dbReference>
<dbReference type="RefSeq" id="XP_060674307.1">
    <property type="nucleotide sequence ID" value="XM_060818324.1"/>
</dbReference>
<accession>A0ABM4AC61</accession>
<dbReference type="InterPro" id="IPR000209">
    <property type="entry name" value="Peptidase_S8/S53_dom"/>
</dbReference>
<gene>
    <name evidence="6" type="primary">LOC132804258</name>
</gene>
<dbReference type="Pfam" id="PF00082">
    <property type="entry name" value="Peptidase_S8"/>
    <property type="match status" value="1"/>
</dbReference>
<dbReference type="SUPFAM" id="SSF52743">
    <property type="entry name" value="Subtilisin-like"/>
    <property type="match status" value="1"/>
</dbReference>
<name>A0ABM4AC61_ZIZJJ</name>
<organism evidence="5 6">
    <name type="scientific">Ziziphus jujuba</name>
    <name type="common">Chinese jujube</name>
    <name type="synonym">Ziziphus sativa</name>
    <dbReference type="NCBI Taxonomy" id="326968"/>
    <lineage>
        <taxon>Eukaryota</taxon>
        <taxon>Viridiplantae</taxon>
        <taxon>Streptophyta</taxon>
        <taxon>Embryophyta</taxon>
        <taxon>Tracheophyta</taxon>
        <taxon>Spermatophyta</taxon>
        <taxon>Magnoliopsida</taxon>
        <taxon>eudicotyledons</taxon>
        <taxon>Gunneridae</taxon>
        <taxon>Pentapetalae</taxon>
        <taxon>rosids</taxon>
        <taxon>fabids</taxon>
        <taxon>Rosales</taxon>
        <taxon>Rhamnaceae</taxon>
        <taxon>Paliureae</taxon>
        <taxon>Ziziphus</taxon>
    </lineage>
</organism>
<dbReference type="Gene3D" id="3.50.30.30">
    <property type="match status" value="1"/>
</dbReference>
<reference evidence="6" key="1">
    <citation type="submission" date="2025-08" db="UniProtKB">
        <authorList>
            <consortium name="RefSeq"/>
        </authorList>
    </citation>
    <scope>IDENTIFICATION</scope>
    <source>
        <tissue evidence="6">Seedling</tissue>
    </source>
</reference>
<evidence type="ECO:0000313" key="5">
    <source>
        <dbReference type="Proteomes" id="UP001652623"/>
    </source>
</evidence>
<proteinExistence type="inferred from homology"/>
<dbReference type="Proteomes" id="UP001652623">
    <property type="component" value="Chromosome 6"/>
</dbReference>
<evidence type="ECO:0000313" key="6">
    <source>
        <dbReference type="RefSeq" id="XP_060674307.1"/>
    </source>
</evidence>
<dbReference type="InterPro" id="IPR045051">
    <property type="entry name" value="SBT"/>
</dbReference>
<evidence type="ECO:0000256" key="1">
    <source>
        <dbReference type="ARBA" id="ARBA00004613"/>
    </source>
</evidence>
<keyword evidence="5" id="KW-1185">Reference proteome</keyword>
<comment type="similarity">
    <text evidence="2">Belongs to the peptidase S8 family.</text>
</comment>
<dbReference type="GeneID" id="132804258"/>
<evidence type="ECO:0000256" key="3">
    <source>
        <dbReference type="ARBA" id="ARBA00022729"/>
    </source>
</evidence>
<dbReference type="InterPro" id="IPR036852">
    <property type="entry name" value="Peptidase_S8/S53_dom_sf"/>
</dbReference>
<evidence type="ECO:0000259" key="4">
    <source>
        <dbReference type="Pfam" id="PF00082"/>
    </source>
</evidence>
<sequence>MAPRAPDSSVQNSLLLHSNSVAIASFAAMEKGTLVVFAAGNHGPLFGTVDNGFPWVLTVGASTTNRWFAGILTLGNGLNITGWSLFPGTISSLQNLPLVSEDEPLLIIYAENDKKPLASIKFQQAIIGTSPSPKPALLKAKYPKWSPAAIRSAIITTANSLDDAMKPIRDNAFDYSMDATPLATGAGFIDLNKALVPGLIYDSTPQHYVVH</sequence>
<protein>
    <submittedName>
        <fullName evidence="6">Subtilisin-like protease SBT3</fullName>
    </submittedName>
</protein>
<evidence type="ECO:0000256" key="2">
    <source>
        <dbReference type="ARBA" id="ARBA00011073"/>
    </source>
</evidence>
<feature type="domain" description="Peptidase S8/S53" evidence="4">
    <location>
        <begin position="22"/>
        <end position="163"/>
    </location>
</feature>
<comment type="subcellular location">
    <subcellularLocation>
        <location evidence="1">Secreted</location>
    </subcellularLocation>
</comment>
<keyword evidence="3" id="KW-0732">Signal</keyword>